<feature type="non-terminal residue" evidence="1">
    <location>
        <position position="1"/>
    </location>
</feature>
<comment type="caution">
    <text evidence="1">The sequence shown here is derived from an EMBL/GenBank/DDBJ whole genome shotgun (WGS) entry which is preliminary data.</text>
</comment>
<protein>
    <submittedName>
        <fullName evidence="1">Uncharacterized protein</fullName>
    </submittedName>
</protein>
<name>A0A371HQV2_MUCPR</name>
<reference evidence="1" key="1">
    <citation type="submission" date="2018-05" db="EMBL/GenBank/DDBJ databases">
        <title>Draft genome of Mucuna pruriens seed.</title>
        <authorList>
            <person name="Nnadi N.E."/>
            <person name="Vos R."/>
            <person name="Hasami M.H."/>
            <person name="Devisetty U.K."/>
            <person name="Aguiy J.C."/>
        </authorList>
    </citation>
    <scope>NUCLEOTIDE SEQUENCE [LARGE SCALE GENOMIC DNA]</scope>
    <source>
        <strain evidence="1">JCA_2017</strain>
    </source>
</reference>
<evidence type="ECO:0000313" key="2">
    <source>
        <dbReference type="Proteomes" id="UP000257109"/>
    </source>
</evidence>
<evidence type="ECO:0000313" key="1">
    <source>
        <dbReference type="EMBL" id="RDY05165.1"/>
    </source>
</evidence>
<keyword evidence="2" id="KW-1185">Reference proteome</keyword>
<proteinExistence type="predicted"/>
<sequence length="84" mass="10048">MICGLRTILVINVAKTREGITRSGHVYMPEYLKRKTPQKRSMLKCLQKQEKRKAKLLKKKWERKKFLRRKLQNFLNSSIKANMS</sequence>
<organism evidence="1 2">
    <name type="scientific">Mucuna pruriens</name>
    <name type="common">Velvet bean</name>
    <name type="synonym">Dolichos pruriens</name>
    <dbReference type="NCBI Taxonomy" id="157652"/>
    <lineage>
        <taxon>Eukaryota</taxon>
        <taxon>Viridiplantae</taxon>
        <taxon>Streptophyta</taxon>
        <taxon>Embryophyta</taxon>
        <taxon>Tracheophyta</taxon>
        <taxon>Spermatophyta</taxon>
        <taxon>Magnoliopsida</taxon>
        <taxon>eudicotyledons</taxon>
        <taxon>Gunneridae</taxon>
        <taxon>Pentapetalae</taxon>
        <taxon>rosids</taxon>
        <taxon>fabids</taxon>
        <taxon>Fabales</taxon>
        <taxon>Fabaceae</taxon>
        <taxon>Papilionoideae</taxon>
        <taxon>50 kb inversion clade</taxon>
        <taxon>NPAAA clade</taxon>
        <taxon>indigoferoid/millettioid clade</taxon>
        <taxon>Phaseoleae</taxon>
        <taxon>Mucuna</taxon>
    </lineage>
</organism>
<dbReference type="Proteomes" id="UP000257109">
    <property type="component" value="Unassembled WGS sequence"/>
</dbReference>
<accession>A0A371HQV2</accession>
<gene>
    <name evidence="1" type="ORF">CR513_11026</name>
</gene>
<dbReference type="EMBL" id="QJKJ01001932">
    <property type="protein sequence ID" value="RDY05165.1"/>
    <property type="molecule type" value="Genomic_DNA"/>
</dbReference>
<dbReference type="AlphaFoldDB" id="A0A371HQV2"/>